<evidence type="ECO:0000313" key="8">
    <source>
        <dbReference type="Proteomes" id="UP000031518"/>
    </source>
</evidence>
<keyword evidence="8" id="KW-1185">Reference proteome</keyword>
<protein>
    <submittedName>
        <fullName evidence="7">Lauroyl/myristoyl acyltransferase</fullName>
        <ecNumber evidence="7">2.3.1.-</ecNumber>
    </submittedName>
</protein>
<evidence type="ECO:0000256" key="2">
    <source>
        <dbReference type="ARBA" id="ARBA00022475"/>
    </source>
</evidence>
<dbReference type="OrthoDB" id="9801955at2"/>
<dbReference type="InterPro" id="IPR004960">
    <property type="entry name" value="LipA_acyltrans"/>
</dbReference>
<accession>A0A0B6X029</accession>
<keyword evidence="4 7" id="KW-0808">Transferase</keyword>
<dbReference type="Proteomes" id="UP000031518">
    <property type="component" value="Unassembled WGS sequence"/>
</dbReference>
<evidence type="ECO:0000256" key="5">
    <source>
        <dbReference type="ARBA" id="ARBA00023136"/>
    </source>
</evidence>
<evidence type="ECO:0000256" key="4">
    <source>
        <dbReference type="ARBA" id="ARBA00022679"/>
    </source>
</evidence>
<dbReference type="GO" id="GO:0016746">
    <property type="term" value="F:acyltransferase activity"/>
    <property type="evidence" value="ECO:0007669"/>
    <property type="project" value="UniProtKB-KW"/>
</dbReference>
<evidence type="ECO:0000256" key="1">
    <source>
        <dbReference type="ARBA" id="ARBA00004533"/>
    </source>
</evidence>
<keyword evidence="3" id="KW-0997">Cell inner membrane</keyword>
<dbReference type="GO" id="GO:0005886">
    <property type="term" value="C:plasma membrane"/>
    <property type="evidence" value="ECO:0007669"/>
    <property type="project" value="UniProtKB-SubCell"/>
</dbReference>
<evidence type="ECO:0000313" key="7">
    <source>
        <dbReference type="EMBL" id="CDM66883.1"/>
    </source>
</evidence>
<evidence type="ECO:0000256" key="6">
    <source>
        <dbReference type="ARBA" id="ARBA00023315"/>
    </source>
</evidence>
<dbReference type="PANTHER" id="PTHR30606">
    <property type="entry name" value="LIPID A BIOSYNTHESIS LAUROYL ACYLTRANSFERASE"/>
    <property type="match status" value="1"/>
</dbReference>
<evidence type="ECO:0000256" key="3">
    <source>
        <dbReference type="ARBA" id="ARBA00022519"/>
    </source>
</evidence>
<dbReference type="RefSeq" id="WP_060635720.1">
    <property type="nucleotide sequence ID" value="NZ_CBXV010000008.1"/>
</dbReference>
<dbReference type="AlphaFoldDB" id="A0A0B6X029"/>
<keyword evidence="5" id="KW-0472">Membrane</keyword>
<gene>
    <name evidence="7" type="ORF">PYK22_02923</name>
</gene>
<dbReference type="STRING" id="454194.PYK22_02923"/>
<keyword evidence="6 7" id="KW-0012">Acyltransferase</keyword>
<name>A0A0B6X029_9BACT</name>
<proteinExistence type="predicted"/>
<comment type="subcellular location">
    <subcellularLocation>
        <location evidence="1">Cell inner membrane</location>
    </subcellularLocation>
</comment>
<sequence length="337" mass="38156">MSKPSATRIAIEYWSARAILAALEILPRPLAVRIGSLLGHLAFHLARRLRRTGERNLLIAFPELDDRARRRILRASFVSLGRQLGEFSHLRRARPETLRRYVEMKGLENYAAARARGRGIIFLTAHLGPWELMSLAGAAFGFPQHIIVRRLDNPRLEAFVDGVRTRFGNRTIDKRTAARAALRVLRSGGTLGILADLNTQPHEGVFVPFFGQLACTTTGVATLAIRTGAAVLPVYAVWDRTKRRCVIHIEPAVELILTGDEKRDVEENTARFSAIIERCIRSYPEQWLWVHKRWHTRPPGEPDLYALDQKALLSFRLTESPTPPRIGEGLRFDGERR</sequence>
<reference evidence="7 8" key="1">
    <citation type="submission" date="2013-12" db="EMBL/GenBank/DDBJ databases">
        <authorList>
            <person name="Stott M."/>
        </authorList>
    </citation>
    <scope>NUCLEOTIDE SEQUENCE [LARGE SCALE GENOMIC DNA]</scope>
    <source>
        <strain evidence="7 8">K22</strain>
    </source>
</reference>
<dbReference type="PANTHER" id="PTHR30606:SF10">
    <property type="entry name" value="PHOSPHATIDYLINOSITOL MANNOSIDE ACYLTRANSFERASE"/>
    <property type="match status" value="1"/>
</dbReference>
<keyword evidence="2" id="KW-1003">Cell membrane</keyword>
<organism evidence="7 8">
    <name type="scientific">Pyrinomonas methylaliphatogenes</name>
    <dbReference type="NCBI Taxonomy" id="454194"/>
    <lineage>
        <taxon>Bacteria</taxon>
        <taxon>Pseudomonadati</taxon>
        <taxon>Acidobacteriota</taxon>
        <taxon>Blastocatellia</taxon>
        <taxon>Blastocatellales</taxon>
        <taxon>Pyrinomonadaceae</taxon>
        <taxon>Pyrinomonas</taxon>
    </lineage>
</organism>
<dbReference type="PIRSF" id="PIRSF026649">
    <property type="entry name" value="MsbB"/>
    <property type="match status" value="1"/>
</dbReference>
<reference evidence="7 8" key="2">
    <citation type="submission" date="2015-01" db="EMBL/GenBank/DDBJ databases">
        <title>Complete genome sequence of Pyrinomonas methylaliphatogenes type strain K22T.</title>
        <authorList>
            <person name="Lee K.C.Y."/>
            <person name="Power J.F."/>
            <person name="Dunfield P.F."/>
            <person name="Morgan X.C."/>
            <person name="Huttenhower C."/>
            <person name="Stott M.B."/>
        </authorList>
    </citation>
    <scope>NUCLEOTIDE SEQUENCE [LARGE SCALE GENOMIC DNA]</scope>
    <source>
        <strain evidence="7 8">K22</strain>
    </source>
</reference>
<dbReference type="EMBL" id="CBXV010000008">
    <property type="protein sequence ID" value="CDM66883.1"/>
    <property type="molecule type" value="Genomic_DNA"/>
</dbReference>
<dbReference type="GO" id="GO:0009247">
    <property type="term" value="P:glycolipid biosynthetic process"/>
    <property type="evidence" value="ECO:0007669"/>
    <property type="project" value="UniProtKB-ARBA"/>
</dbReference>
<dbReference type="CDD" id="cd07984">
    <property type="entry name" value="LPLAT_LABLAT-like"/>
    <property type="match status" value="1"/>
</dbReference>
<dbReference type="Pfam" id="PF03279">
    <property type="entry name" value="Lip_A_acyltrans"/>
    <property type="match status" value="1"/>
</dbReference>
<dbReference type="EC" id="2.3.1.-" evidence="7"/>